<evidence type="ECO:0000256" key="1">
    <source>
        <dbReference type="ARBA" id="ARBA00004496"/>
    </source>
</evidence>
<keyword evidence="7 12" id="KW-0227">DNA damage</keyword>
<evidence type="ECO:0000256" key="6">
    <source>
        <dbReference type="ARBA" id="ARBA00022741"/>
    </source>
</evidence>
<dbReference type="GO" id="GO:0009432">
    <property type="term" value="P:SOS response"/>
    <property type="evidence" value="ECO:0007669"/>
    <property type="project" value="UniProtKB-UniRule"/>
</dbReference>
<name>A0A8J6I0V6_9FIRM</name>
<feature type="binding site" evidence="12">
    <location>
        <begin position="30"/>
        <end position="37"/>
    </location>
    <ligand>
        <name>ATP</name>
        <dbReference type="ChEBI" id="CHEBI:30616"/>
    </ligand>
</feature>
<keyword evidence="11 12" id="KW-0742">SOS response</keyword>
<accession>A0A8J6I0V6</accession>
<keyword evidence="4 12" id="KW-0963">Cytoplasm</keyword>
<comment type="subcellular location">
    <subcellularLocation>
        <location evidence="1 12">Cytoplasm</location>
    </subcellularLocation>
</comment>
<evidence type="ECO:0000256" key="12">
    <source>
        <dbReference type="HAMAP-Rule" id="MF_00365"/>
    </source>
</evidence>
<reference evidence="14" key="1">
    <citation type="submission" date="2020-06" db="EMBL/GenBank/DDBJ databases">
        <title>Novel chitinolytic bacterium.</title>
        <authorList>
            <person name="Ungkulpasvich U."/>
            <person name="Kosugi A."/>
            <person name="Uke A."/>
        </authorList>
    </citation>
    <scope>NUCLEOTIDE SEQUENCE</scope>
    <source>
        <strain evidence="14">UUS1-1</strain>
    </source>
</reference>
<dbReference type="PANTHER" id="PTHR32182:SF0">
    <property type="entry name" value="DNA REPLICATION AND REPAIR PROTEIN RECF"/>
    <property type="match status" value="1"/>
</dbReference>
<evidence type="ECO:0000256" key="7">
    <source>
        <dbReference type="ARBA" id="ARBA00022763"/>
    </source>
</evidence>
<keyword evidence="10 12" id="KW-0234">DNA repair</keyword>
<dbReference type="Pfam" id="PF02463">
    <property type="entry name" value="SMC_N"/>
    <property type="match status" value="1"/>
</dbReference>
<dbReference type="EMBL" id="JAAKDE010000012">
    <property type="protein sequence ID" value="MBA2133213.1"/>
    <property type="molecule type" value="Genomic_DNA"/>
</dbReference>
<dbReference type="Proteomes" id="UP000657177">
    <property type="component" value="Unassembled WGS sequence"/>
</dbReference>
<dbReference type="InterPro" id="IPR027417">
    <property type="entry name" value="P-loop_NTPase"/>
</dbReference>
<dbReference type="GO" id="GO:0006260">
    <property type="term" value="P:DNA replication"/>
    <property type="evidence" value="ECO:0007669"/>
    <property type="project" value="UniProtKB-UniRule"/>
</dbReference>
<evidence type="ECO:0000256" key="11">
    <source>
        <dbReference type="ARBA" id="ARBA00023236"/>
    </source>
</evidence>
<feature type="domain" description="RecF/RecN/SMC N-terminal" evidence="13">
    <location>
        <begin position="2"/>
        <end position="367"/>
    </location>
</feature>
<evidence type="ECO:0000256" key="5">
    <source>
        <dbReference type="ARBA" id="ARBA00022705"/>
    </source>
</evidence>
<dbReference type="Gene3D" id="1.20.1050.90">
    <property type="entry name" value="RecF/RecN/SMC, N-terminal domain"/>
    <property type="match status" value="1"/>
</dbReference>
<keyword evidence="6 12" id="KW-0547">Nucleotide-binding</keyword>
<keyword evidence="8 12" id="KW-0067">ATP-binding</keyword>
<dbReference type="GO" id="GO:0005737">
    <property type="term" value="C:cytoplasm"/>
    <property type="evidence" value="ECO:0007669"/>
    <property type="project" value="UniProtKB-SubCell"/>
</dbReference>
<dbReference type="InterPro" id="IPR003395">
    <property type="entry name" value="RecF/RecN/SMC_N"/>
</dbReference>
<evidence type="ECO:0000256" key="2">
    <source>
        <dbReference type="ARBA" id="ARBA00008016"/>
    </source>
</evidence>
<evidence type="ECO:0000256" key="4">
    <source>
        <dbReference type="ARBA" id="ARBA00022490"/>
    </source>
</evidence>
<dbReference type="GO" id="GO:0000731">
    <property type="term" value="P:DNA synthesis involved in DNA repair"/>
    <property type="evidence" value="ECO:0007669"/>
    <property type="project" value="TreeGrafter"/>
</dbReference>
<evidence type="ECO:0000256" key="10">
    <source>
        <dbReference type="ARBA" id="ARBA00023204"/>
    </source>
</evidence>
<organism evidence="14 15">
    <name type="scientific">Capillibacterium thermochitinicola</name>
    <dbReference type="NCBI Taxonomy" id="2699427"/>
    <lineage>
        <taxon>Bacteria</taxon>
        <taxon>Bacillati</taxon>
        <taxon>Bacillota</taxon>
        <taxon>Capillibacterium</taxon>
    </lineage>
</organism>
<dbReference type="InterPro" id="IPR018078">
    <property type="entry name" value="DNA-binding_RecF_CS"/>
</dbReference>
<keyword evidence="5 12" id="KW-0235">DNA replication</keyword>
<evidence type="ECO:0000256" key="9">
    <source>
        <dbReference type="ARBA" id="ARBA00023125"/>
    </source>
</evidence>
<sequence>MHLKKIKINNFRNYDSAEVELSPGLNILCGKNGQGKTNFLEAVAFLTLGRSFRTSRDEDLIKEDKKGFYLKGEFQSNEENLILEVGNALDRVVVKVNRVVQKSKRELFGRVRTVIFTPEDLQIIKGGPEKRREFLDLYLAQAYPDYRQVFLRFYRTLYQRNALLKNFKEGFRDYNQLEVWTNRLVEEGSRVVLYRQQALVEINPWLNHYHQAMSNDRETLGCAYKFGRDVVQELDLDKIRERFRQMLQTRSEEEFRRGYTLAGPHRDDLQIMMNDRLELRVYGSQGQQRTAALALKLAMVDLIKKRQGAAPLLLLDDVFSEFDNERKRELLNLLTTGTQTILSTTELKTTSAFSGPLKLFTVESGVIKD</sequence>
<keyword evidence="15" id="KW-1185">Reference proteome</keyword>
<protein>
    <recommendedName>
        <fullName evidence="3 12">DNA replication and repair protein RecF</fullName>
    </recommendedName>
</protein>
<dbReference type="HAMAP" id="MF_00365">
    <property type="entry name" value="RecF"/>
    <property type="match status" value="1"/>
</dbReference>
<dbReference type="GO" id="GO:0006302">
    <property type="term" value="P:double-strand break repair"/>
    <property type="evidence" value="ECO:0007669"/>
    <property type="project" value="TreeGrafter"/>
</dbReference>
<keyword evidence="9 12" id="KW-0238">DNA-binding</keyword>
<dbReference type="GO" id="GO:0003697">
    <property type="term" value="F:single-stranded DNA binding"/>
    <property type="evidence" value="ECO:0007669"/>
    <property type="project" value="UniProtKB-UniRule"/>
</dbReference>
<dbReference type="PROSITE" id="PS00617">
    <property type="entry name" value="RECF_1"/>
    <property type="match status" value="1"/>
</dbReference>
<evidence type="ECO:0000256" key="3">
    <source>
        <dbReference type="ARBA" id="ARBA00020170"/>
    </source>
</evidence>
<dbReference type="AlphaFoldDB" id="A0A8J6I0V6"/>
<dbReference type="RefSeq" id="WP_181339660.1">
    <property type="nucleotide sequence ID" value="NZ_JAAKDE010000012.1"/>
</dbReference>
<comment type="similarity">
    <text evidence="2 12">Belongs to the RecF family.</text>
</comment>
<dbReference type="NCBIfam" id="TIGR00611">
    <property type="entry name" value="recf"/>
    <property type="match status" value="1"/>
</dbReference>
<dbReference type="Gene3D" id="3.40.50.300">
    <property type="entry name" value="P-loop containing nucleotide triphosphate hydrolases"/>
    <property type="match status" value="1"/>
</dbReference>
<dbReference type="PANTHER" id="PTHR32182">
    <property type="entry name" value="DNA REPLICATION AND REPAIR PROTEIN RECF"/>
    <property type="match status" value="1"/>
</dbReference>
<comment type="caution">
    <text evidence="14">The sequence shown here is derived from an EMBL/GenBank/DDBJ whole genome shotgun (WGS) entry which is preliminary data.</text>
</comment>
<gene>
    <name evidence="12 14" type="primary">recF</name>
    <name evidence="14" type="ORF">G5B42_06610</name>
</gene>
<evidence type="ECO:0000259" key="13">
    <source>
        <dbReference type="Pfam" id="PF02463"/>
    </source>
</evidence>
<proteinExistence type="inferred from homology"/>
<dbReference type="SUPFAM" id="SSF52540">
    <property type="entry name" value="P-loop containing nucleoside triphosphate hydrolases"/>
    <property type="match status" value="1"/>
</dbReference>
<dbReference type="InterPro" id="IPR042174">
    <property type="entry name" value="RecF_2"/>
</dbReference>
<evidence type="ECO:0000256" key="8">
    <source>
        <dbReference type="ARBA" id="ARBA00022840"/>
    </source>
</evidence>
<dbReference type="InterPro" id="IPR001238">
    <property type="entry name" value="DNA-binding_RecF"/>
</dbReference>
<evidence type="ECO:0000313" key="14">
    <source>
        <dbReference type="EMBL" id="MBA2133213.1"/>
    </source>
</evidence>
<dbReference type="GO" id="GO:0005524">
    <property type="term" value="F:ATP binding"/>
    <property type="evidence" value="ECO:0007669"/>
    <property type="project" value="UniProtKB-UniRule"/>
</dbReference>
<comment type="function">
    <text evidence="12">The RecF protein is involved in DNA metabolism; it is required for DNA replication and normal SOS inducibility. RecF binds preferentially to single-stranded, linear DNA. It also seems to bind ATP.</text>
</comment>
<evidence type="ECO:0000313" key="15">
    <source>
        <dbReference type="Proteomes" id="UP000657177"/>
    </source>
</evidence>